<evidence type="ECO:0000256" key="1">
    <source>
        <dbReference type="ARBA" id="ARBA00022658"/>
    </source>
</evidence>
<comment type="caution">
    <text evidence="4">The sequence shown here is derived from an EMBL/GenBank/DDBJ whole genome shotgun (WGS) entry which is preliminary data.</text>
</comment>
<dbReference type="SMART" id="SM00516">
    <property type="entry name" value="SEC14"/>
    <property type="match status" value="1"/>
</dbReference>
<dbReference type="PROSITE" id="PS50191">
    <property type="entry name" value="CRAL_TRIO"/>
    <property type="match status" value="1"/>
</dbReference>
<dbReference type="InterPro" id="IPR036865">
    <property type="entry name" value="CRAL-TRIO_dom_sf"/>
</dbReference>
<gene>
    <name evidence="4" type="ORF">APTSU1_001451800</name>
</gene>
<dbReference type="SUPFAM" id="SSF52087">
    <property type="entry name" value="CRAL/TRIO domain"/>
    <property type="match status" value="1"/>
</dbReference>
<protein>
    <submittedName>
        <fullName evidence="4">Triple functional domain protein</fullName>
    </submittedName>
</protein>
<dbReference type="InterPro" id="IPR001251">
    <property type="entry name" value="CRAL-TRIO_dom"/>
</dbReference>
<keyword evidence="5" id="KW-1185">Reference proteome</keyword>
<keyword evidence="1" id="KW-0344">Guanine-nucleotide releasing factor</keyword>
<evidence type="ECO:0000313" key="4">
    <source>
        <dbReference type="EMBL" id="GAB1299282.1"/>
    </source>
</evidence>
<organism evidence="4 5">
    <name type="scientific">Apodemus speciosus</name>
    <name type="common">Large Japanese field mouse</name>
    <dbReference type="NCBI Taxonomy" id="105296"/>
    <lineage>
        <taxon>Eukaryota</taxon>
        <taxon>Metazoa</taxon>
        <taxon>Chordata</taxon>
        <taxon>Craniata</taxon>
        <taxon>Vertebrata</taxon>
        <taxon>Euteleostomi</taxon>
        <taxon>Mammalia</taxon>
        <taxon>Eutheria</taxon>
        <taxon>Euarchontoglires</taxon>
        <taxon>Glires</taxon>
        <taxon>Rodentia</taxon>
        <taxon>Myomorpha</taxon>
        <taxon>Muroidea</taxon>
        <taxon>Muridae</taxon>
        <taxon>Murinae</taxon>
        <taxon>Apodemus</taxon>
    </lineage>
</organism>
<dbReference type="EMBL" id="BAAFST010000015">
    <property type="protein sequence ID" value="GAB1299282.1"/>
    <property type="molecule type" value="Genomic_DNA"/>
</dbReference>
<feature type="region of interest" description="Disordered" evidence="2">
    <location>
        <begin position="259"/>
        <end position="291"/>
    </location>
</feature>
<reference evidence="4 5" key="1">
    <citation type="submission" date="2024-08" db="EMBL/GenBank/DDBJ databases">
        <title>The draft genome of Apodemus speciosus.</title>
        <authorList>
            <person name="Nabeshima K."/>
            <person name="Suzuki S."/>
            <person name="Onuma M."/>
        </authorList>
    </citation>
    <scope>NUCLEOTIDE SEQUENCE [LARGE SCALE GENOMIC DNA]</scope>
    <source>
        <strain evidence="4">IB14-021</strain>
    </source>
</reference>
<feature type="domain" description="CRAL-TRIO" evidence="3">
    <location>
        <begin position="65"/>
        <end position="210"/>
    </location>
</feature>
<evidence type="ECO:0000313" key="5">
    <source>
        <dbReference type="Proteomes" id="UP001623349"/>
    </source>
</evidence>
<dbReference type="InterPro" id="IPR051336">
    <property type="entry name" value="RhoGEF_Guanine_NuclExch_SF"/>
</dbReference>
<dbReference type="CDD" id="cd00170">
    <property type="entry name" value="SEC14"/>
    <property type="match status" value="1"/>
</dbReference>
<dbReference type="Gene3D" id="3.40.525.10">
    <property type="entry name" value="CRAL-TRIO lipid binding domain"/>
    <property type="match status" value="1"/>
</dbReference>
<proteinExistence type="predicted"/>
<dbReference type="Pfam" id="PF13716">
    <property type="entry name" value="CRAL_TRIO_2"/>
    <property type="match status" value="1"/>
</dbReference>
<feature type="region of interest" description="Disordered" evidence="2">
    <location>
        <begin position="304"/>
        <end position="348"/>
    </location>
</feature>
<accession>A0ABQ0FJ45</accession>
<dbReference type="Proteomes" id="UP001623349">
    <property type="component" value="Unassembled WGS sequence"/>
</dbReference>
<dbReference type="PANTHER" id="PTHR22826">
    <property type="entry name" value="RHO GUANINE EXCHANGE FACTOR-RELATED"/>
    <property type="match status" value="1"/>
</dbReference>
<evidence type="ECO:0000256" key="2">
    <source>
        <dbReference type="SAM" id="MobiDB-lite"/>
    </source>
</evidence>
<feature type="compositionally biased region" description="Low complexity" evidence="2">
    <location>
        <begin position="7"/>
        <end position="25"/>
    </location>
</feature>
<dbReference type="PANTHER" id="PTHR22826:SF104">
    <property type="entry name" value="TRIPLE FUNCTIONAL DOMAIN PROTEIN"/>
    <property type="match status" value="1"/>
</dbReference>
<name>A0ABQ0FJ45_APOSI</name>
<sequence>MSGSSGGATAPAASSGPAAAASAAGSGCGGGAGEGAEEAAKDLADIAAFFRSGFRKNDEMKAMDVLPILKEKVAYLSGGRDKRGGPILTFPARSNHDRIRQEDLRRLISYLACIPSEEVCKRGFTVIVDMRGSKWDSIKPLLKILQESFPCCIHIALIIKPDNFWQKQRTNFGSSKFEFETNMVSLEGLTKVVDPSQLTPEFDGCLEYNHEEWIEIRVAFEEYISNAAHMLSRLEELQDVLAKKELPQDLEGLEHDRRALPAEEEGDQGSHRGPGLRGAEAASADSEQRQFPQKELRLGQRGPAEPLAQGVHHAGQTTLDSAAPAPDVAREETEAGPMLPAAAVPTGC</sequence>
<evidence type="ECO:0000259" key="3">
    <source>
        <dbReference type="PROSITE" id="PS50191"/>
    </source>
</evidence>
<feature type="region of interest" description="Disordered" evidence="2">
    <location>
        <begin position="1"/>
        <end position="27"/>
    </location>
</feature>